<organism evidence="2 3">
    <name type="scientific">Roseateles amylovorans</name>
    <dbReference type="NCBI Taxonomy" id="2978473"/>
    <lineage>
        <taxon>Bacteria</taxon>
        <taxon>Pseudomonadati</taxon>
        <taxon>Pseudomonadota</taxon>
        <taxon>Betaproteobacteria</taxon>
        <taxon>Burkholderiales</taxon>
        <taxon>Sphaerotilaceae</taxon>
        <taxon>Roseateles</taxon>
    </lineage>
</organism>
<proteinExistence type="predicted"/>
<evidence type="ECO:0000313" key="3">
    <source>
        <dbReference type="Proteomes" id="UP001064933"/>
    </source>
</evidence>
<reference evidence="2" key="1">
    <citation type="submission" date="2022-10" db="EMBL/GenBank/DDBJ databases">
        <title>Characterization and whole genome sequencing of a new Roseateles species, isolated from fresh water.</title>
        <authorList>
            <person name="Guliayeva D.Y."/>
            <person name="Akhremchuk A.E."/>
            <person name="Sikolenko M.A."/>
            <person name="Valentovich L.N."/>
            <person name="Sidarenka A.V."/>
        </authorList>
    </citation>
    <scope>NUCLEOTIDE SEQUENCE</scope>
    <source>
        <strain evidence="2">BIM B-1768</strain>
    </source>
</reference>
<dbReference type="EMBL" id="CP104562">
    <property type="protein sequence ID" value="UXH76422.1"/>
    <property type="molecule type" value="Genomic_DNA"/>
</dbReference>
<feature type="region of interest" description="Disordered" evidence="1">
    <location>
        <begin position="1"/>
        <end position="24"/>
    </location>
</feature>
<dbReference type="Proteomes" id="UP001064933">
    <property type="component" value="Chromosome"/>
</dbReference>
<keyword evidence="3" id="KW-1185">Reference proteome</keyword>
<accession>A0ABY6ATT0</accession>
<gene>
    <name evidence="2" type="ORF">N4261_15290</name>
</gene>
<dbReference type="RefSeq" id="WP_261756153.1">
    <property type="nucleotide sequence ID" value="NZ_CP104562.2"/>
</dbReference>
<evidence type="ECO:0000256" key="1">
    <source>
        <dbReference type="SAM" id="MobiDB-lite"/>
    </source>
</evidence>
<sequence length="500" mass="52695">MERIRTGDPRTEPASSAPGLRPRRQEALQAQLDGSPRMLAQRRSLAVPLQGGVPTRRQRPLSHESHATAAAVAPVQRIPDKDQLFIQRLQEVAGVAPGGMAPGPHLTAYILAHPAEVGPTVSAAVIAAAAGGALNFMALSGVIVAALAGQHAAPGQFAADTAFNAQVTAALLANPFMQTVLNGTLQSQVPGRRGTAPIGGAIPAFPAGTDDRVLESADLFNRLTALPAPLPPVAVTPTTLLQNPGAAMGNGNLDIGPAAARGNLVHEFGHHLEDNLAPADFLTVHNFLSARTRPPPGGPGVAMPGMVGMRDAGYVFEHHPGYDIEMPEMNAGGLNGRAPANGRFQQVMKALATPFVAGGQMLYRALQATPLRYLGLLGSGLTQQAGRLVSAVTGRREPRNWGGHGVEDFFAFNANNPQLSYSSVVHRFGGPGYTGTTEYLSTTVEFFNRPSHARELVNQDPLRAALFLYLGNRPQYLLVRAAFNLANAPTDLDDLIHAIR</sequence>
<evidence type="ECO:0000313" key="2">
    <source>
        <dbReference type="EMBL" id="UXH76422.1"/>
    </source>
</evidence>
<protein>
    <submittedName>
        <fullName evidence="2">Uncharacterized protein</fullName>
    </submittedName>
</protein>
<feature type="compositionally biased region" description="Basic and acidic residues" evidence="1">
    <location>
        <begin position="1"/>
        <end position="11"/>
    </location>
</feature>
<name>A0ABY6ATT0_9BURK</name>